<feature type="signal peptide" evidence="3">
    <location>
        <begin position="1"/>
        <end position="16"/>
    </location>
</feature>
<feature type="compositionally biased region" description="Basic residues" evidence="1">
    <location>
        <begin position="739"/>
        <end position="753"/>
    </location>
</feature>
<dbReference type="InterPro" id="IPR035986">
    <property type="entry name" value="PKD_dom_sf"/>
</dbReference>
<keyword evidence="2" id="KW-0472">Membrane</keyword>
<dbReference type="Gene3D" id="2.60.40.10">
    <property type="entry name" value="Immunoglobulins"/>
    <property type="match status" value="3"/>
</dbReference>
<dbReference type="InterPro" id="IPR013783">
    <property type="entry name" value="Ig-like_fold"/>
</dbReference>
<reference evidence="5 6" key="1">
    <citation type="submission" date="2021-04" db="EMBL/GenBank/DDBJ databases">
        <authorList>
            <person name="Bliznina A."/>
        </authorList>
    </citation>
    <scope>NUCLEOTIDE SEQUENCE [LARGE SCALE GENOMIC DNA]</scope>
</reference>
<feature type="compositionally biased region" description="Basic residues" evidence="1">
    <location>
        <begin position="703"/>
        <end position="714"/>
    </location>
</feature>
<name>A0ABN7SFE6_OIKDI</name>
<dbReference type="SMART" id="SM00089">
    <property type="entry name" value="PKD"/>
    <property type="match status" value="2"/>
</dbReference>
<dbReference type="InterPro" id="IPR022409">
    <property type="entry name" value="PKD/Chitinase_dom"/>
</dbReference>
<dbReference type="InterPro" id="IPR029865">
    <property type="entry name" value="KIAA0319-like"/>
</dbReference>
<feature type="compositionally biased region" description="Basic and acidic residues" evidence="1">
    <location>
        <begin position="777"/>
        <end position="788"/>
    </location>
</feature>
<feature type="chain" id="PRO_5047477722" evidence="3">
    <location>
        <begin position="17"/>
        <end position="788"/>
    </location>
</feature>
<sequence length="788" mass="87149">MFLNLLFLLLAQSVYSDSEPFTISIDGPHEITLPYDEDFVLTGNIEPTGNELFDPQLYDVEWTPVTLPKDSKASELLDPKEPLIYRIPKGGLTVSGLYKFSLFVSSTSNSNYNQTAFFDVTVHDMQSKVPLTVNIPPKVVQLPQTHLVLQPEINFEDYPEESLTFKWEEQEVPLNTAELIVDAIKNEASLEIDVAPEAANITFLLTVSDNNSDQKVEVHASLQIIEEKDEPPTAVIIPKEFKITLPTSTAKLCGNSSTDDHEVVEYLWEVENDENPEVVDLSGSHEPCLSINSIRKPGTYHFSLTVADKKGQKDQTTATIIVDPAKNNNPVAKLQIGNVMFSSEGSALYFIPSTKELVLNASTSVDPDGDSLTYFFSTGKKAPSKQILTVDPLDQRIARVSNITAVGLYKYQLTVTDDGEPQLSDSVEIVVNVTTGAKPTIVVEEEQTKVGPRANFAIDASRSHSFDDSLLSFSWTADPSVLAGFTVYNNSINSPILQILNANIGTYKFTVTVTDKIGQTNSQIATVNVVEDPEIDTIIEITVYDCPMITKKESKDAETELLLNLADNEPELTKVSITHVFQPFHSPDLVLLAKAYDIFENATETSQVVPFLDGALVSSGGFKSFCRGHPVTARPLVCLSDCSGHGICSNSTKECECDKFWIRNPMLAYQNCAWSLVYLVLSIFLILISVLAAVIMLTRKRKQKSGRAKKHQKRRSDYAALHALDSETDEDEKAPSKFSRPRKKRPLRARPPKPIKSDHVALIDSDGAPGTSDSDTLFEKPRFSEEIL</sequence>
<evidence type="ECO:0000259" key="4">
    <source>
        <dbReference type="SMART" id="SM00089"/>
    </source>
</evidence>
<protein>
    <submittedName>
        <fullName evidence="5">Oidioi.mRNA.OKI2018_I69.XSR.g13460.t1.cds</fullName>
    </submittedName>
</protein>
<dbReference type="EMBL" id="OU015569">
    <property type="protein sequence ID" value="CAG5094334.1"/>
    <property type="molecule type" value="Genomic_DNA"/>
</dbReference>
<feature type="domain" description="PKD/Chitinase" evidence="4">
    <location>
        <begin position="457"/>
        <end position="532"/>
    </location>
</feature>
<evidence type="ECO:0000256" key="1">
    <source>
        <dbReference type="SAM" id="MobiDB-lite"/>
    </source>
</evidence>
<dbReference type="Proteomes" id="UP001158576">
    <property type="component" value="Chromosome XSR"/>
</dbReference>
<dbReference type="PANTHER" id="PTHR46182">
    <property type="entry name" value="FI19480P1"/>
    <property type="match status" value="1"/>
</dbReference>
<keyword evidence="2" id="KW-1133">Transmembrane helix</keyword>
<organism evidence="5 6">
    <name type="scientific">Oikopleura dioica</name>
    <name type="common">Tunicate</name>
    <dbReference type="NCBI Taxonomy" id="34765"/>
    <lineage>
        <taxon>Eukaryota</taxon>
        <taxon>Metazoa</taxon>
        <taxon>Chordata</taxon>
        <taxon>Tunicata</taxon>
        <taxon>Appendicularia</taxon>
        <taxon>Copelata</taxon>
        <taxon>Oikopleuridae</taxon>
        <taxon>Oikopleura</taxon>
    </lineage>
</organism>
<proteinExistence type="predicted"/>
<dbReference type="SUPFAM" id="SSF49299">
    <property type="entry name" value="PKD domain"/>
    <property type="match status" value="2"/>
</dbReference>
<evidence type="ECO:0000256" key="3">
    <source>
        <dbReference type="SAM" id="SignalP"/>
    </source>
</evidence>
<feature type="transmembrane region" description="Helical" evidence="2">
    <location>
        <begin position="673"/>
        <end position="697"/>
    </location>
</feature>
<keyword evidence="2" id="KW-0812">Transmembrane</keyword>
<accession>A0ABN7SFE6</accession>
<evidence type="ECO:0000313" key="6">
    <source>
        <dbReference type="Proteomes" id="UP001158576"/>
    </source>
</evidence>
<gene>
    <name evidence="5" type="ORF">OKIOD_LOCUS5018</name>
</gene>
<evidence type="ECO:0000256" key="2">
    <source>
        <dbReference type="SAM" id="Phobius"/>
    </source>
</evidence>
<feature type="region of interest" description="Disordered" evidence="1">
    <location>
        <begin position="703"/>
        <end position="788"/>
    </location>
</feature>
<keyword evidence="6" id="KW-1185">Reference proteome</keyword>
<evidence type="ECO:0000313" key="5">
    <source>
        <dbReference type="EMBL" id="CAG5094334.1"/>
    </source>
</evidence>
<keyword evidence="3" id="KW-0732">Signal</keyword>
<feature type="domain" description="PKD/Chitinase" evidence="4">
    <location>
        <begin position="233"/>
        <end position="325"/>
    </location>
</feature>
<dbReference type="CDD" id="cd00146">
    <property type="entry name" value="PKD"/>
    <property type="match status" value="1"/>
</dbReference>
<dbReference type="PANTHER" id="PTHR46182:SF2">
    <property type="entry name" value="FI19480P1"/>
    <property type="match status" value="1"/>
</dbReference>
<dbReference type="Pfam" id="PF22352">
    <property type="entry name" value="K319L-like_PKD"/>
    <property type="match status" value="1"/>
</dbReference>